<feature type="region of interest" description="Disordered" evidence="1">
    <location>
        <begin position="160"/>
        <end position="180"/>
    </location>
</feature>
<feature type="chain" id="PRO_5046293833" evidence="2">
    <location>
        <begin position="23"/>
        <end position="180"/>
    </location>
</feature>
<protein>
    <submittedName>
        <fullName evidence="3">Uncharacterized protein</fullName>
    </submittedName>
</protein>
<keyword evidence="2" id="KW-0732">Signal</keyword>
<proteinExistence type="predicted"/>
<name>A0ABN0XZK1_9CAUL</name>
<accession>A0ABN0XZK1</accession>
<evidence type="ECO:0000313" key="3">
    <source>
        <dbReference type="EMBL" id="GAA0377981.1"/>
    </source>
</evidence>
<comment type="caution">
    <text evidence="3">The sequence shown here is derived from an EMBL/GenBank/DDBJ whole genome shotgun (WGS) entry which is preliminary data.</text>
</comment>
<sequence length="180" mass="19992">MKRGAAIAVAVAALFAACGAAACEPVEAGMMFQTPPAAFQAKITKVRRIWDWRAIFAKSYEAEVQLLGPVRPRSVLYRWDEGNHCGRDYPVREDQLIVVLLESDPAGAKRKYAGMLGDTGMLTPSQAVEDFGAVIAYPYTDNLSALRDLLQDYMPYDLRQYPMPPPPPLRELDNAPEMTR</sequence>
<organism evidence="3 4">
    <name type="scientific">Brevundimonas terrae</name>
    <dbReference type="NCBI Taxonomy" id="363631"/>
    <lineage>
        <taxon>Bacteria</taxon>
        <taxon>Pseudomonadati</taxon>
        <taxon>Pseudomonadota</taxon>
        <taxon>Alphaproteobacteria</taxon>
        <taxon>Caulobacterales</taxon>
        <taxon>Caulobacteraceae</taxon>
        <taxon>Brevundimonas</taxon>
    </lineage>
</organism>
<feature type="signal peptide" evidence="2">
    <location>
        <begin position="1"/>
        <end position="22"/>
    </location>
</feature>
<gene>
    <name evidence="3" type="ORF">GCM10009093_01360</name>
</gene>
<evidence type="ECO:0000313" key="4">
    <source>
        <dbReference type="Proteomes" id="UP001500791"/>
    </source>
</evidence>
<evidence type="ECO:0000256" key="1">
    <source>
        <dbReference type="SAM" id="MobiDB-lite"/>
    </source>
</evidence>
<dbReference type="Proteomes" id="UP001500791">
    <property type="component" value="Unassembled WGS sequence"/>
</dbReference>
<dbReference type="RefSeq" id="WP_167178336.1">
    <property type="nucleotide sequence ID" value="NZ_BAAAEJ010000002.1"/>
</dbReference>
<dbReference type="EMBL" id="BAAAEJ010000002">
    <property type="protein sequence ID" value="GAA0377981.1"/>
    <property type="molecule type" value="Genomic_DNA"/>
</dbReference>
<evidence type="ECO:0000256" key="2">
    <source>
        <dbReference type="SAM" id="SignalP"/>
    </source>
</evidence>
<reference evidence="3 4" key="1">
    <citation type="journal article" date="2019" name="Int. J. Syst. Evol. Microbiol.">
        <title>The Global Catalogue of Microorganisms (GCM) 10K type strain sequencing project: providing services to taxonomists for standard genome sequencing and annotation.</title>
        <authorList>
            <consortium name="The Broad Institute Genomics Platform"/>
            <consortium name="The Broad Institute Genome Sequencing Center for Infectious Disease"/>
            <person name="Wu L."/>
            <person name="Ma J."/>
        </authorList>
    </citation>
    <scope>NUCLEOTIDE SEQUENCE [LARGE SCALE GENOMIC DNA]</scope>
    <source>
        <strain evidence="3 4">JCM 13476</strain>
    </source>
</reference>
<keyword evidence="4" id="KW-1185">Reference proteome</keyword>
<dbReference type="PROSITE" id="PS51257">
    <property type="entry name" value="PROKAR_LIPOPROTEIN"/>
    <property type="match status" value="1"/>
</dbReference>